<protein>
    <recommendedName>
        <fullName evidence="4">Tetraspanin</fullName>
    </recommendedName>
</protein>
<gene>
    <name evidence="2" type="ORF">EJ08DRAFT_646856</name>
</gene>
<evidence type="ECO:0008006" key="4">
    <source>
        <dbReference type="Google" id="ProtNLM"/>
    </source>
</evidence>
<evidence type="ECO:0000313" key="2">
    <source>
        <dbReference type="EMBL" id="KAF2433967.1"/>
    </source>
</evidence>
<feature type="transmembrane region" description="Helical" evidence="1">
    <location>
        <begin position="182"/>
        <end position="198"/>
    </location>
</feature>
<comment type="caution">
    <text evidence="2">The sequence shown here is derived from an EMBL/GenBank/DDBJ whole genome shotgun (WGS) entry which is preliminary data.</text>
</comment>
<dbReference type="Proteomes" id="UP000800235">
    <property type="component" value="Unassembled WGS sequence"/>
</dbReference>
<reference evidence="2" key="1">
    <citation type="journal article" date="2020" name="Stud. Mycol.">
        <title>101 Dothideomycetes genomes: a test case for predicting lifestyles and emergence of pathogens.</title>
        <authorList>
            <person name="Haridas S."/>
            <person name="Albert R."/>
            <person name="Binder M."/>
            <person name="Bloem J."/>
            <person name="Labutti K."/>
            <person name="Salamov A."/>
            <person name="Andreopoulos B."/>
            <person name="Baker S."/>
            <person name="Barry K."/>
            <person name="Bills G."/>
            <person name="Bluhm B."/>
            <person name="Cannon C."/>
            <person name="Castanera R."/>
            <person name="Culley D."/>
            <person name="Daum C."/>
            <person name="Ezra D."/>
            <person name="Gonzalez J."/>
            <person name="Henrissat B."/>
            <person name="Kuo A."/>
            <person name="Liang C."/>
            <person name="Lipzen A."/>
            <person name="Lutzoni F."/>
            <person name="Magnuson J."/>
            <person name="Mondo S."/>
            <person name="Nolan M."/>
            <person name="Ohm R."/>
            <person name="Pangilinan J."/>
            <person name="Park H.-J."/>
            <person name="Ramirez L."/>
            <person name="Alfaro M."/>
            <person name="Sun H."/>
            <person name="Tritt A."/>
            <person name="Yoshinaga Y."/>
            <person name="Zwiers L.-H."/>
            <person name="Turgeon B."/>
            <person name="Goodwin S."/>
            <person name="Spatafora J."/>
            <person name="Crous P."/>
            <person name="Grigoriev I."/>
        </authorList>
    </citation>
    <scope>NUCLEOTIDE SEQUENCE</scope>
    <source>
        <strain evidence="2">CBS 130266</strain>
    </source>
</reference>
<evidence type="ECO:0000313" key="3">
    <source>
        <dbReference type="Proteomes" id="UP000800235"/>
    </source>
</evidence>
<keyword evidence="1" id="KW-0812">Transmembrane</keyword>
<keyword evidence="1" id="KW-1133">Transmembrane helix</keyword>
<keyword evidence="1" id="KW-0472">Membrane</keyword>
<organism evidence="2 3">
    <name type="scientific">Tothia fuscella</name>
    <dbReference type="NCBI Taxonomy" id="1048955"/>
    <lineage>
        <taxon>Eukaryota</taxon>
        <taxon>Fungi</taxon>
        <taxon>Dikarya</taxon>
        <taxon>Ascomycota</taxon>
        <taxon>Pezizomycotina</taxon>
        <taxon>Dothideomycetes</taxon>
        <taxon>Pleosporomycetidae</taxon>
        <taxon>Venturiales</taxon>
        <taxon>Cylindrosympodiaceae</taxon>
        <taxon>Tothia</taxon>
    </lineage>
</organism>
<evidence type="ECO:0000256" key="1">
    <source>
        <dbReference type="SAM" id="Phobius"/>
    </source>
</evidence>
<feature type="transmembrane region" description="Helical" evidence="1">
    <location>
        <begin position="85"/>
        <end position="103"/>
    </location>
</feature>
<dbReference type="OrthoDB" id="71600at2759"/>
<feature type="transmembrane region" description="Helical" evidence="1">
    <location>
        <begin position="40"/>
        <end position="64"/>
    </location>
</feature>
<dbReference type="EMBL" id="MU007018">
    <property type="protein sequence ID" value="KAF2433967.1"/>
    <property type="molecule type" value="Genomic_DNA"/>
</dbReference>
<dbReference type="AlphaFoldDB" id="A0A9P4NYH5"/>
<sequence>MAWTRLQVFTAFSALFLTALTAIAAYTMHTTRNHNLPIPSTLSAFTLALPLITGLAMQSLTLSIQKLRSQKSNRPHTPPYTTPTLLILFIYDAVLATLAGTYITPISNLHCGLEDKWQGLWHAKNGKAIRRIQDAFECCGLHSTSDRAYPFPGKDVGVDGCRRMFGYEGSCFGKWRGEERKVAGMMLVVVGCVGLWKVRNWISRFFRYALFANELCFLDSYSCLTSGQYILVFNG</sequence>
<name>A0A9P4NYH5_9PEZI</name>
<accession>A0A9P4NYH5</accession>
<proteinExistence type="predicted"/>
<keyword evidence="3" id="KW-1185">Reference proteome</keyword>